<organism evidence="2 3">
    <name type="scientific">Jejuia pallidilutea</name>
    <dbReference type="NCBI Taxonomy" id="504487"/>
    <lineage>
        <taxon>Bacteria</taxon>
        <taxon>Pseudomonadati</taxon>
        <taxon>Bacteroidota</taxon>
        <taxon>Flavobacteriia</taxon>
        <taxon>Flavobacteriales</taxon>
        <taxon>Flavobacteriaceae</taxon>
        <taxon>Jejuia</taxon>
    </lineage>
</organism>
<evidence type="ECO:0000313" key="2">
    <source>
        <dbReference type="EMBL" id="PQV44728.1"/>
    </source>
</evidence>
<dbReference type="Proteomes" id="UP000251545">
    <property type="component" value="Unassembled WGS sequence"/>
</dbReference>
<dbReference type="EMBL" id="PVEO01000018">
    <property type="protein sequence ID" value="PQV44728.1"/>
    <property type="molecule type" value="Genomic_DNA"/>
</dbReference>
<dbReference type="AlphaFoldDB" id="A0A362WWU8"/>
<feature type="transmembrane region" description="Helical" evidence="1">
    <location>
        <begin position="6"/>
        <end position="24"/>
    </location>
</feature>
<protein>
    <submittedName>
        <fullName evidence="2">Uncharacterized protein</fullName>
    </submittedName>
</protein>
<keyword evidence="1" id="KW-1133">Transmembrane helix</keyword>
<name>A0A362WWU8_9FLAO</name>
<proteinExistence type="predicted"/>
<accession>A0A362WWU8</accession>
<evidence type="ECO:0000256" key="1">
    <source>
        <dbReference type="SAM" id="Phobius"/>
    </source>
</evidence>
<evidence type="ECO:0000313" key="3">
    <source>
        <dbReference type="Proteomes" id="UP000251545"/>
    </source>
</evidence>
<comment type="caution">
    <text evidence="2">The sequence shown here is derived from an EMBL/GenBank/DDBJ whole genome shotgun (WGS) entry which is preliminary data.</text>
</comment>
<reference evidence="2 3" key="1">
    <citation type="submission" date="2018-02" db="EMBL/GenBank/DDBJ databases">
        <title>Genomic Encyclopedia of Archaeal and Bacterial Type Strains, Phase II (KMG-II): from individual species to whole genera.</title>
        <authorList>
            <person name="Goeker M."/>
        </authorList>
    </citation>
    <scope>NUCLEOTIDE SEQUENCE [LARGE SCALE GENOMIC DNA]</scope>
    <source>
        <strain evidence="2 3">DSM 21165</strain>
    </source>
</reference>
<keyword evidence="1" id="KW-0812">Transmembrane</keyword>
<gene>
    <name evidence="2" type="ORF">CLV33_1187</name>
</gene>
<sequence>MEEFDKILYGFIFSIVGIVVGWFLNQIGQWFKVRSDQKKTLRFVLFNLLETYHLFSKSDFDSFTTKISNKVKSYIPNNEQTIETETYIDQIFSDLVTNYLKPRLLSELNEIENDYKNSILSLAEIDPITAYYLNGKSSILERFEQMESWMKMLEYQNPNDAQEIKKSSKLVMEIIKPNMFTDTQTELEKDIKKIAFKINPVVWYNSGKAIDRVKENLSKEIDKEIDEIFDKLKSTWE</sequence>
<dbReference type="RefSeq" id="WP_105474895.1">
    <property type="nucleotide sequence ID" value="NZ_PVEO01000018.1"/>
</dbReference>
<keyword evidence="1" id="KW-0472">Membrane</keyword>